<dbReference type="EMBL" id="JAUSUA010000001">
    <property type="protein sequence ID" value="MDQ0206319.1"/>
    <property type="molecule type" value="Genomic_DNA"/>
</dbReference>
<gene>
    <name evidence="3" type="ORF">J2S05_001093</name>
</gene>
<dbReference type="Proteomes" id="UP001225034">
    <property type="component" value="Unassembled WGS sequence"/>
</dbReference>
<dbReference type="InterPro" id="IPR046118">
    <property type="entry name" value="DUF6115"/>
</dbReference>
<feature type="region of interest" description="Disordered" evidence="2">
    <location>
        <begin position="68"/>
        <end position="97"/>
    </location>
</feature>
<keyword evidence="1" id="KW-0175">Coiled coil</keyword>
<evidence type="ECO:0000313" key="3">
    <source>
        <dbReference type="EMBL" id="MDQ0206319.1"/>
    </source>
</evidence>
<evidence type="ECO:0000256" key="2">
    <source>
        <dbReference type="SAM" id="MobiDB-lite"/>
    </source>
</evidence>
<organism evidence="3 4">
    <name type="scientific">Alkalicoccobacillus murimartini</name>
    <dbReference type="NCBI Taxonomy" id="171685"/>
    <lineage>
        <taxon>Bacteria</taxon>
        <taxon>Bacillati</taxon>
        <taxon>Bacillota</taxon>
        <taxon>Bacilli</taxon>
        <taxon>Bacillales</taxon>
        <taxon>Bacillaceae</taxon>
        <taxon>Alkalicoccobacillus</taxon>
    </lineage>
</organism>
<evidence type="ECO:0000313" key="4">
    <source>
        <dbReference type="Proteomes" id="UP001225034"/>
    </source>
</evidence>
<accession>A0ABT9YF28</accession>
<comment type="caution">
    <text evidence="3">The sequence shown here is derived from an EMBL/GenBank/DDBJ whole genome shotgun (WGS) entry which is preliminary data.</text>
</comment>
<dbReference type="Pfam" id="PF19610">
    <property type="entry name" value="DUF6115"/>
    <property type="match status" value="1"/>
</dbReference>
<sequence length="153" mass="17519">MAILISLFSLCLAGFLFLRLQTMEKEVKRLTERFQESEQAREEVEHSLFSFADEIKEGNERVTNQVASLFSESSPSPKQMSREAEEEKDEDLTQSYIPPMPIENQEEISYQQSPHAKILTLHKQGIPSNEIAKELNMGKGEVDLIIKFQQTAN</sequence>
<reference evidence="3 4" key="1">
    <citation type="submission" date="2023-07" db="EMBL/GenBank/DDBJ databases">
        <title>Genomic Encyclopedia of Type Strains, Phase IV (KMG-IV): sequencing the most valuable type-strain genomes for metagenomic binning, comparative biology and taxonomic classification.</title>
        <authorList>
            <person name="Goeker M."/>
        </authorList>
    </citation>
    <scope>NUCLEOTIDE SEQUENCE [LARGE SCALE GENOMIC DNA]</scope>
    <source>
        <strain evidence="3 4">DSM 19154</strain>
    </source>
</reference>
<proteinExistence type="predicted"/>
<feature type="compositionally biased region" description="Polar residues" evidence="2">
    <location>
        <begin position="68"/>
        <end position="79"/>
    </location>
</feature>
<protein>
    <recommendedName>
        <fullName evidence="5">DUF2802 domain-containing protein</fullName>
    </recommendedName>
</protein>
<evidence type="ECO:0008006" key="5">
    <source>
        <dbReference type="Google" id="ProtNLM"/>
    </source>
</evidence>
<name>A0ABT9YF28_9BACI</name>
<evidence type="ECO:0000256" key="1">
    <source>
        <dbReference type="SAM" id="Coils"/>
    </source>
</evidence>
<feature type="coiled-coil region" evidence="1">
    <location>
        <begin position="20"/>
        <end position="47"/>
    </location>
</feature>
<dbReference type="RefSeq" id="WP_306980626.1">
    <property type="nucleotide sequence ID" value="NZ_JAUSUA010000001.1"/>
</dbReference>
<keyword evidence="4" id="KW-1185">Reference proteome</keyword>